<gene>
    <name evidence="1" type="ORF">EKG35_06630</name>
</gene>
<dbReference type="AlphaFoldDB" id="A0A3S0HM78"/>
<sequence>MASVNQVTCEIRSYSREFKSHQHDFGQFLFPLQGSLDLQMKWQEIKLNSDYCFYLPPKCDHNYRSIDRNEFLILDIPTHYLPEDTSSMYLRMDKQWASIRYLLLEEAKNEDSNSSLYKC</sequence>
<name>A0A3S0HM78_9BACI</name>
<keyword evidence="2" id="KW-1185">Reference proteome</keyword>
<evidence type="ECO:0000313" key="1">
    <source>
        <dbReference type="EMBL" id="RTQ93979.1"/>
    </source>
</evidence>
<reference evidence="1 2" key="1">
    <citation type="submission" date="2018-12" db="EMBL/GenBank/DDBJ databases">
        <authorList>
            <person name="Yu L."/>
        </authorList>
    </citation>
    <scope>NUCLEOTIDE SEQUENCE [LARGE SCALE GENOMIC DNA]</scope>
    <source>
        <strain evidence="1 2">S5H2222</strain>
    </source>
</reference>
<dbReference type="InterPro" id="IPR014710">
    <property type="entry name" value="RmlC-like_jellyroll"/>
</dbReference>
<comment type="caution">
    <text evidence="1">The sequence shown here is derived from an EMBL/GenBank/DDBJ whole genome shotgun (WGS) entry which is preliminary data.</text>
</comment>
<dbReference type="Gene3D" id="2.60.120.10">
    <property type="entry name" value="Jelly Rolls"/>
    <property type="match status" value="1"/>
</dbReference>
<dbReference type="RefSeq" id="WP_126293660.1">
    <property type="nucleotide sequence ID" value="NZ_RXNR01000014.1"/>
</dbReference>
<dbReference type="OrthoDB" id="1681793at2"/>
<proteinExistence type="predicted"/>
<dbReference type="InterPro" id="IPR011051">
    <property type="entry name" value="RmlC_Cupin_sf"/>
</dbReference>
<dbReference type="Proteomes" id="UP000276349">
    <property type="component" value="Unassembled WGS sequence"/>
</dbReference>
<dbReference type="EMBL" id="RXNR01000014">
    <property type="protein sequence ID" value="RTQ93979.1"/>
    <property type="molecule type" value="Genomic_DNA"/>
</dbReference>
<evidence type="ECO:0000313" key="2">
    <source>
        <dbReference type="Proteomes" id="UP000276349"/>
    </source>
</evidence>
<protein>
    <submittedName>
        <fullName evidence="1">Uncharacterized protein</fullName>
    </submittedName>
</protein>
<dbReference type="SUPFAM" id="SSF51182">
    <property type="entry name" value="RmlC-like cupins"/>
    <property type="match status" value="1"/>
</dbReference>
<organism evidence="1 2">
    <name type="scientific">Lysinibacillus telephonicus</name>
    <dbReference type="NCBI Taxonomy" id="1714840"/>
    <lineage>
        <taxon>Bacteria</taxon>
        <taxon>Bacillati</taxon>
        <taxon>Bacillota</taxon>
        <taxon>Bacilli</taxon>
        <taxon>Bacillales</taxon>
        <taxon>Bacillaceae</taxon>
        <taxon>Lysinibacillus</taxon>
    </lineage>
</organism>
<accession>A0A3S0HM78</accession>